<accession>A0ABX2F0Z9</accession>
<feature type="transmembrane region" description="Helical" evidence="1">
    <location>
        <begin position="57"/>
        <end position="77"/>
    </location>
</feature>
<dbReference type="RefSeq" id="WP_217280384.1">
    <property type="nucleotide sequence ID" value="NZ_CBCSGW010000040.1"/>
</dbReference>
<evidence type="ECO:0000313" key="2">
    <source>
        <dbReference type="EMBL" id="NRN65001.1"/>
    </source>
</evidence>
<comment type="caution">
    <text evidence="2">The sequence shown here is derived from an EMBL/GenBank/DDBJ whole genome shotgun (WGS) entry which is preliminary data.</text>
</comment>
<evidence type="ECO:0008006" key="4">
    <source>
        <dbReference type="Google" id="ProtNLM"/>
    </source>
</evidence>
<dbReference type="Proteomes" id="UP000763557">
    <property type="component" value="Unassembled WGS sequence"/>
</dbReference>
<keyword evidence="1" id="KW-1133">Transmembrane helix</keyword>
<protein>
    <recommendedName>
        <fullName evidence="4">DUF4190 domain-containing protein</fullName>
    </recommendedName>
</protein>
<evidence type="ECO:0000256" key="1">
    <source>
        <dbReference type="SAM" id="Phobius"/>
    </source>
</evidence>
<gene>
    <name evidence="2" type="ORF">GC106_22070</name>
</gene>
<keyword evidence="3" id="KW-1185">Reference proteome</keyword>
<proteinExistence type="predicted"/>
<name>A0ABX2F0Z9_9PSEU</name>
<keyword evidence="1" id="KW-0812">Transmembrane</keyword>
<keyword evidence="1" id="KW-0472">Membrane</keyword>
<feature type="transmembrane region" description="Helical" evidence="1">
    <location>
        <begin position="12"/>
        <end position="45"/>
    </location>
</feature>
<evidence type="ECO:0000313" key="3">
    <source>
        <dbReference type="Proteomes" id="UP000763557"/>
    </source>
</evidence>
<dbReference type="EMBL" id="JAAATY010000005">
    <property type="protein sequence ID" value="NRN65001.1"/>
    <property type="molecule type" value="Genomic_DNA"/>
</dbReference>
<sequence>MSQTASPQSVTGARVCTIISFVLSAVAVFFYPIIFGLLAIVLSIVGFSMGDRSLGKWAIAVSVLATVLGFVLGYLAVS</sequence>
<organism evidence="2 3">
    <name type="scientific">Kibdelosporangium persicum</name>
    <dbReference type="NCBI Taxonomy" id="2698649"/>
    <lineage>
        <taxon>Bacteria</taxon>
        <taxon>Bacillati</taxon>
        <taxon>Actinomycetota</taxon>
        <taxon>Actinomycetes</taxon>
        <taxon>Pseudonocardiales</taxon>
        <taxon>Pseudonocardiaceae</taxon>
        <taxon>Kibdelosporangium</taxon>
    </lineage>
</organism>
<reference evidence="2 3" key="1">
    <citation type="submission" date="2020-01" db="EMBL/GenBank/DDBJ databases">
        <title>Kibdelosporangium persica a novel Actinomycetes from a hot desert in Iran.</title>
        <authorList>
            <person name="Safaei N."/>
            <person name="Zaburannyi N."/>
            <person name="Mueller R."/>
            <person name="Wink J."/>
        </authorList>
    </citation>
    <scope>NUCLEOTIDE SEQUENCE [LARGE SCALE GENOMIC DNA]</scope>
    <source>
        <strain evidence="2 3">4NS15</strain>
    </source>
</reference>